<dbReference type="Proteomes" id="UP000011713">
    <property type="component" value="Unassembled WGS sequence"/>
</dbReference>
<dbReference type="EnsemblProtists" id="HpaT814048">
    <property type="protein sequence ID" value="HpaP814048"/>
    <property type="gene ID" value="HpaG814048"/>
</dbReference>
<dbReference type="AlphaFoldDB" id="M4C4N0"/>
<evidence type="ECO:0000313" key="2">
    <source>
        <dbReference type="Proteomes" id="UP000011713"/>
    </source>
</evidence>
<protein>
    <submittedName>
        <fullName evidence="1">Uncharacterized protein</fullName>
    </submittedName>
</protein>
<dbReference type="EMBL" id="JH598235">
    <property type="status" value="NOT_ANNOTATED_CDS"/>
    <property type="molecule type" value="Genomic_DNA"/>
</dbReference>
<evidence type="ECO:0000313" key="1">
    <source>
        <dbReference type="EnsemblProtists" id="HpaP814048"/>
    </source>
</evidence>
<organism evidence="1 2">
    <name type="scientific">Hyaloperonospora arabidopsidis (strain Emoy2)</name>
    <name type="common">Downy mildew agent</name>
    <name type="synonym">Peronospora arabidopsidis</name>
    <dbReference type="NCBI Taxonomy" id="559515"/>
    <lineage>
        <taxon>Eukaryota</taxon>
        <taxon>Sar</taxon>
        <taxon>Stramenopiles</taxon>
        <taxon>Oomycota</taxon>
        <taxon>Peronosporomycetes</taxon>
        <taxon>Peronosporales</taxon>
        <taxon>Peronosporaceae</taxon>
        <taxon>Hyaloperonospora</taxon>
    </lineage>
</organism>
<keyword evidence="2" id="KW-1185">Reference proteome</keyword>
<dbReference type="STRING" id="559515.M4C4N0"/>
<sequence>MDAKQTALKIKYKGDLHRLRVDLTSFSLEALTALFAERLTLRPAALWCSTRTWRVTAFTSQSEYDKACHVLSPAAGCATSVHFEAVSRLAVAFQENVVAPILKAIKQLVETLHLAMSKFMKETTKGLKSAAEVIGELAKEVVVNIKNMAPVQAKVAFIPEMPRQSTATVVVKGATEAPVEVASDSKWEQVTEQDRTSAPVEEAPVVVEPVVDGPVVVAAPVVAAPVVVEPVVAAPSEDEIKWSKELIMVRNIFLGVETSEVVDRLEKCNVKVLVMVNALMGEM</sequence>
<proteinExistence type="predicted"/>
<accession>M4C4N0</accession>
<reference evidence="1" key="2">
    <citation type="submission" date="2015-06" db="UniProtKB">
        <authorList>
            <consortium name="EnsemblProtists"/>
        </authorList>
    </citation>
    <scope>IDENTIFICATION</scope>
    <source>
        <strain evidence="1">Emoy2</strain>
    </source>
</reference>
<dbReference type="VEuPathDB" id="FungiDB:HpaG814048"/>
<dbReference type="eggNOG" id="ENOG502QUS1">
    <property type="taxonomic scope" value="Eukaryota"/>
</dbReference>
<reference evidence="2" key="1">
    <citation type="journal article" date="2010" name="Science">
        <title>Signatures of adaptation to obligate biotrophy in the Hyaloperonospora arabidopsidis genome.</title>
        <authorList>
            <person name="Baxter L."/>
            <person name="Tripathy S."/>
            <person name="Ishaque N."/>
            <person name="Boot N."/>
            <person name="Cabral A."/>
            <person name="Kemen E."/>
            <person name="Thines M."/>
            <person name="Ah-Fong A."/>
            <person name="Anderson R."/>
            <person name="Badejoko W."/>
            <person name="Bittner-Eddy P."/>
            <person name="Boore J.L."/>
            <person name="Chibucos M.C."/>
            <person name="Coates M."/>
            <person name="Dehal P."/>
            <person name="Delehaunty K."/>
            <person name="Dong S."/>
            <person name="Downton P."/>
            <person name="Dumas B."/>
            <person name="Fabro G."/>
            <person name="Fronick C."/>
            <person name="Fuerstenberg S.I."/>
            <person name="Fulton L."/>
            <person name="Gaulin E."/>
            <person name="Govers F."/>
            <person name="Hughes L."/>
            <person name="Humphray S."/>
            <person name="Jiang R.H."/>
            <person name="Judelson H."/>
            <person name="Kamoun S."/>
            <person name="Kyung K."/>
            <person name="Meijer H."/>
            <person name="Minx P."/>
            <person name="Morris P."/>
            <person name="Nelson J."/>
            <person name="Phuntumart V."/>
            <person name="Qutob D."/>
            <person name="Rehmany A."/>
            <person name="Rougon-Cardoso A."/>
            <person name="Ryden P."/>
            <person name="Torto-Alalibo T."/>
            <person name="Studholme D."/>
            <person name="Wang Y."/>
            <person name="Win J."/>
            <person name="Wood J."/>
            <person name="Clifton S.W."/>
            <person name="Rogers J."/>
            <person name="Van den Ackerveken G."/>
            <person name="Jones J.D."/>
            <person name="McDowell J.M."/>
            <person name="Beynon J."/>
            <person name="Tyler B.M."/>
        </authorList>
    </citation>
    <scope>NUCLEOTIDE SEQUENCE [LARGE SCALE GENOMIC DNA]</scope>
    <source>
        <strain evidence="2">Emoy2</strain>
    </source>
</reference>
<dbReference type="HOGENOM" id="CLU_075959_0_0_1"/>
<name>M4C4N0_HYAAE</name>
<dbReference type="InParanoid" id="M4C4N0"/>